<evidence type="ECO:0000313" key="1">
    <source>
        <dbReference type="EMBL" id="AUX33136.1"/>
    </source>
</evidence>
<evidence type="ECO:0000313" key="2">
    <source>
        <dbReference type="Proteomes" id="UP000295497"/>
    </source>
</evidence>
<accession>A0A4P2QSV3</accession>
<organism evidence="1 2">
    <name type="scientific">Sorangium cellulosum</name>
    <name type="common">Polyangium cellulosum</name>
    <dbReference type="NCBI Taxonomy" id="56"/>
    <lineage>
        <taxon>Bacteria</taxon>
        <taxon>Pseudomonadati</taxon>
        <taxon>Myxococcota</taxon>
        <taxon>Polyangia</taxon>
        <taxon>Polyangiales</taxon>
        <taxon>Polyangiaceae</taxon>
        <taxon>Sorangium</taxon>
    </lineage>
</organism>
<sequence length="57" mass="5710">MRGAAAAAGVFWDVLEAGSAQAAHDVTGGDVDPCSDPACPFARCSHARHRGGEGGSR</sequence>
<dbReference type="Proteomes" id="UP000295497">
    <property type="component" value="Chromosome"/>
</dbReference>
<proteinExistence type="predicted"/>
<gene>
    <name evidence="1" type="ORF">SOCE836_052900</name>
</gene>
<dbReference type="AlphaFoldDB" id="A0A4P2QSV3"/>
<reference evidence="1 2" key="1">
    <citation type="submission" date="2015-09" db="EMBL/GenBank/DDBJ databases">
        <title>Sorangium comparison.</title>
        <authorList>
            <person name="Zaburannyi N."/>
            <person name="Bunk B."/>
            <person name="Overmann J."/>
            <person name="Mueller R."/>
        </authorList>
    </citation>
    <scope>NUCLEOTIDE SEQUENCE [LARGE SCALE GENOMIC DNA]</scope>
    <source>
        <strain evidence="1 2">So ce836</strain>
    </source>
</reference>
<protein>
    <submittedName>
        <fullName evidence="1">Uncharacterized protein</fullName>
    </submittedName>
</protein>
<name>A0A4P2QSV3_SORCE</name>
<dbReference type="EMBL" id="CP012672">
    <property type="protein sequence ID" value="AUX33136.1"/>
    <property type="molecule type" value="Genomic_DNA"/>
</dbReference>